<evidence type="ECO:0000259" key="2">
    <source>
        <dbReference type="Pfam" id="PF03372"/>
    </source>
</evidence>
<name>A0AAD1T983_PELCU</name>
<dbReference type="SUPFAM" id="SSF56219">
    <property type="entry name" value="DNase I-like"/>
    <property type="match status" value="1"/>
</dbReference>
<feature type="region of interest" description="Disordered" evidence="1">
    <location>
        <begin position="101"/>
        <end position="123"/>
    </location>
</feature>
<dbReference type="Gene3D" id="3.60.10.10">
    <property type="entry name" value="Endonuclease/exonuclease/phosphatase"/>
    <property type="match status" value="1"/>
</dbReference>
<proteinExistence type="predicted"/>
<dbReference type="InterPro" id="IPR005135">
    <property type="entry name" value="Endo/exonuclease/phosphatase"/>
</dbReference>
<keyword evidence="4" id="KW-1185">Reference proteome</keyword>
<feature type="non-terminal residue" evidence="3">
    <location>
        <position position="1"/>
    </location>
</feature>
<feature type="compositionally biased region" description="Basic residues" evidence="1">
    <location>
        <begin position="10"/>
        <end position="21"/>
    </location>
</feature>
<evidence type="ECO:0000313" key="4">
    <source>
        <dbReference type="Proteomes" id="UP001295444"/>
    </source>
</evidence>
<sequence length="123" mass="14153">TPHVSPPNQQHHKQGGTHKKNNTALTTLTCLSINCKGLNNPAKRHHLMRWANRSKADILLLQETHFTQAKQFPLLSRHYRINHFASSPQDMQKSHNHPEIVLSLYPTNDSRPTRPIPYGNRQN</sequence>
<evidence type="ECO:0000256" key="1">
    <source>
        <dbReference type="SAM" id="MobiDB-lite"/>
    </source>
</evidence>
<feature type="domain" description="Endonuclease/exonuclease/phosphatase" evidence="2">
    <location>
        <begin position="31"/>
        <end position="83"/>
    </location>
</feature>
<organism evidence="3 4">
    <name type="scientific">Pelobates cultripes</name>
    <name type="common">Western spadefoot toad</name>
    <dbReference type="NCBI Taxonomy" id="61616"/>
    <lineage>
        <taxon>Eukaryota</taxon>
        <taxon>Metazoa</taxon>
        <taxon>Chordata</taxon>
        <taxon>Craniata</taxon>
        <taxon>Vertebrata</taxon>
        <taxon>Euteleostomi</taxon>
        <taxon>Amphibia</taxon>
        <taxon>Batrachia</taxon>
        <taxon>Anura</taxon>
        <taxon>Pelobatoidea</taxon>
        <taxon>Pelobatidae</taxon>
        <taxon>Pelobates</taxon>
    </lineage>
</organism>
<evidence type="ECO:0000313" key="3">
    <source>
        <dbReference type="EMBL" id="CAH2321362.1"/>
    </source>
</evidence>
<dbReference type="EMBL" id="OW240922">
    <property type="protein sequence ID" value="CAH2321362.1"/>
    <property type="molecule type" value="Genomic_DNA"/>
</dbReference>
<accession>A0AAD1T983</accession>
<dbReference type="GO" id="GO:0003824">
    <property type="term" value="F:catalytic activity"/>
    <property type="evidence" value="ECO:0007669"/>
    <property type="project" value="InterPro"/>
</dbReference>
<reference evidence="3" key="1">
    <citation type="submission" date="2022-03" db="EMBL/GenBank/DDBJ databases">
        <authorList>
            <person name="Alioto T."/>
            <person name="Alioto T."/>
            <person name="Gomez Garrido J."/>
        </authorList>
    </citation>
    <scope>NUCLEOTIDE SEQUENCE</scope>
</reference>
<feature type="non-terminal residue" evidence="3">
    <location>
        <position position="123"/>
    </location>
</feature>
<dbReference type="AlphaFoldDB" id="A0AAD1T983"/>
<dbReference type="Pfam" id="PF03372">
    <property type="entry name" value="Exo_endo_phos"/>
    <property type="match status" value="1"/>
</dbReference>
<dbReference type="InterPro" id="IPR036691">
    <property type="entry name" value="Endo/exonu/phosph_ase_sf"/>
</dbReference>
<feature type="region of interest" description="Disordered" evidence="1">
    <location>
        <begin position="1"/>
        <end position="21"/>
    </location>
</feature>
<dbReference type="Proteomes" id="UP001295444">
    <property type="component" value="Chromosome 11"/>
</dbReference>
<gene>
    <name evidence="3" type="ORF">PECUL_23A022026</name>
</gene>
<protein>
    <recommendedName>
        <fullName evidence="2">Endonuclease/exonuclease/phosphatase domain-containing protein</fullName>
    </recommendedName>
</protein>